<dbReference type="OrthoDB" id="124895at2759"/>
<gene>
    <name evidence="1" type="ORF">SDRG_02926</name>
</gene>
<organism evidence="1 2">
    <name type="scientific">Saprolegnia diclina (strain VS20)</name>
    <dbReference type="NCBI Taxonomy" id="1156394"/>
    <lineage>
        <taxon>Eukaryota</taxon>
        <taxon>Sar</taxon>
        <taxon>Stramenopiles</taxon>
        <taxon>Oomycota</taxon>
        <taxon>Saprolegniomycetes</taxon>
        <taxon>Saprolegniales</taxon>
        <taxon>Saprolegniaceae</taxon>
        <taxon>Saprolegnia</taxon>
    </lineage>
</organism>
<accession>T0QZN5</accession>
<dbReference type="Proteomes" id="UP000030762">
    <property type="component" value="Unassembled WGS sequence"/>
</dbReference>
<dbReference type="GeneID" id="19943653"/>
<protein>
    <submittedName>
        <fullName evidence="1">Uncharacterized protein</fullName>
    </submittedName>
</protein>
<proteinExistence type="predicted"/>
<dbReference type="InParanoid" id="T0QZN5"/>
<dbReference type="RefSeq" id="XP_008606757.1">
    <property type="nucleotide sequence ID" value="XM_008608535.1"/>
</dbReference>
<sequence length="290" mass="31548">MSDSALSLAHLYCEFADVVLPSTVHDGPYRVRIHTNAAQTSALIWLESKTTKQQWQCVIEDFATHMETTYALPNAILLAAIKNGLATVDRTSPMAFSDVVATPASSITLGAKHGALTLGIAVQILPEWTTSYSFAMTPKKVDVVDILEARIRDLQEIITRRRVAFCTVTSVTSRSSDPCAWTVKDAEQAAALIHLKDDDQSVVVLESGVYTIHCVGEVSGTMSSSMSLDINSIRAHNTSFTNNVNSSHNLAITHVAHLDAGASIRLGALAQWYASPVSMTIFLHERDNMF</sequence>
<keyword evidence="2" id="KW-1185">Reference proteome</keyword>
<name>T0QZN5_SAPDV</name>
<evidence type="ECO:0000313" key="1">
    <source>
        <dbReference type="EMBL" id="EQC39485.1"/>
    </source>
</evidence>
<evidence type="ECO:0000313" key="2">
    <source>
        <dbReference type="Proteomes" id="UP000030762"/>
    </source>
</evidence>
<dbReference type="VEuPathDB" id="FungiDB:SDRG_02926"/>
<reference evidence="1 2" key="1">
    <citation type="submission" date="2012-04" db="EMBL/GenBank/DDBJ databases">
        <title>The Genome Sequence of Saprolegnia declina VS20.</title>
        <authorList>
            <consortium name="The Broad Institute Genome Sequencing Platform"/>
            <person name="Russ C."/>
            <person name="Nusbaum C."/>
            <person name="Tyler B."/>
            <person name="van West P."/>
            <person name="Dieguez-Uribeondo J."/>
            <person name="de Bruijn I."/>
            <person name="Tripathy S."/>
            <person name="Jiang R."/>
            <person name="Young S.K."/>
            <person name="Zeng Q."/>
            <person name="Gargeya S."/>
            <person name="Fitzgerald M."/>
            <person name="Haas B."/>
            <person name="Abouelleil A."/>
            <person name="Alvarado L."/>
            <person name="Arachchi H.M."/>
            <person name="Berlin A."/>
            <person name="Chapman S.B."/>
            <person name="Goldberg J."/>
            <person name="Griggs A."/>
            <person name="Gujja S."/>
            <person name="Hansen M."/>
            <person name="Howarth C."/>
            <person name="Imamovic A."/>
            <person name="Larimer J."/>
            <person name="McCowen C."/>
            <person name="Montmayeur A."/>
            <person name="Murphy C."/>
            <person name="Neiman D."/>
            <person name="Pearson M."/>
            <person name="Priest M."/>
            <person name="Roberts A."/>
            <person name="Saif S."/>
            <person name="Shea T."/>
            <person name="Sisk P."/>
            <person name="Sykes S."/>
            <person name="Wortman J."/>
            <person name="Nusbaum C."/>
            <person name="Birren B."/>
        </authorList>
    </citation>
    <scope>NUCLEOTIDE SEQUENCE [LARGE SCALE GENOMIC DNA]</scope>
    <source>
        <strain evidence="1 2">VS20</strain>
    </source>
</reference>
<dbReference type="EMBL" id="JH767138">
    <property type="protein sequence ID" value="EQC39485.1"/>
    <property type="molecule type" value="Genomic_DNA"/>
</dbReference>
<dbReference type="AlphaFoldDB" id="T0QZN5"/>